<sequence length="1586" mass="180371">MLLDMGTVQCEPHPYRKVFDTLVVGYLNRQNYSETTRCLIGESPHLRNAARLSDSSLPINDVVHGKHLEQIMQASFIRVLWVVFFTSGSLSVILNEEEGLSHEPQKRYCVTSENSTHLFYFKLQMFIERGHFDVHPMLLDFGNRMRALTNEFIALTNPQIYWSDAQKTLYGKRVPPQKSSSNEGSDGATQFVVNAKGNAMPESAASVSNSSAHSAHSVGDGWTSARRKSARPVSTETRRKEILKEVVEPVVHSAQQLIDGATVSKSSSSQTASSIPIDDGAIGTLERYIAHDNLEDIIASIERDMPLTFFDETHVDDSFSSLSVEPICLPDEHNTSWRFNEMQQVSEADNEVGSSTRDLSNVPLLEESGNVHVVEPMPLSRSTPIKRKQMVPCKKNPLVDDTKLQPVMWSELSSSSSSNENIEVRGQRDDDVWSRNLETDLRQYCTPASSFFCKILQKRIMMMSHGVSSSADVEYQLEEETGVQHIEGSMEAEPHESTAAAEVDHSAGEDVVLQRRGDHLQVHGSYEERQVGTVNCDKVAISGGKGAFKDTSKQLEVSRWIGIGEHEGIISPIRQWPGNEQKQKSVPESQGAANKELPVSFEEGGQLRKKLREERWSKEKEKFENWKRKNDKEMMRIREENSKRDSEERERLLLQQQGTGEGGLEEGGGVTEVRKESHEDGEKRLKRDGNKQKQDVERSRRSEERRKREIERGKGKEENKRRNEERIERDGASHSSLDEVAEEDDKRCSKERLILGGKGRRYGREGAGEEWVPLGKEIEERGRTEETKESRQERKLREGSERRKEDQGLARARLEKGKQIREEENRIRQEEEEHNKEAKEEEKRKIGQGAEKRMREQEKQKRVEAERRQLEEEKKNEDEKRGVEEKLQMAAAGSCKKEEEEVVKKEQDGLAKTEEGKRLTGEDAQGQVQERQEKEEKERLERVEDEFAKREESKCSAEEEQRAQRKSAVEEKFATEDEEGSVDAVHSEGLYSDEAEALPFTPWGEESQFIRDAGQTSITRASSVSVSSEASQQILCDTTRTLKKRSENAEEEKDLFQRRQGEDRVVKERGKEFMMKRKKYKNSQADDGVDKKERRWNEEKRSKLWKEKVQKEKDDKVKEVVENEKKKKDRGEKLRKEQEEIQKQLREQVEKEKKRAVERERRRQEEKEDNEREERERRRREKEEKERSQQPKERACKEKKQRDRDREQLSKEIGQKTNAEEKEERKRLKETGAGKEKQRASSEGYVDLSHLFDDESNSSEKSCKRIKSKSKSTAETLKDNTKRRSGTPLASTNVVKGIKEGEGTMRKVDKRSASVARNKAGSRPDLFLDDLFSTFMAPPSKAGTSFKEPSPLTESAPKVTVSGVDKGRQNLLPGGRHSARVGMVLEKATRVRAKVEHEERLRNEGKALLQRTSVAHDSVQPTVSPSHGDYSESRKTVEAYLKGVLGKSDGNSASVRQSEKETHSRKRILDLPIPKPISLDLVGEILAPKQTQIERYVPSKTVSTTSGCASPALNATGGSPRPSHTLQHDSSSSETSSALRASSAMANCSQVNESMISAGPTDSTKKPRLDGVAIDSVLNALHNWRH</sequence>
<feature type="region of interest" description="Disordered" evidence="1">
    <location>
        <begin position="202"/>
        <end position="237"/>
    </location>
</feature>
<feature type="compositionally biased region" description="Basic and acidic residues" evidence="1">
    <location>
        <begin position="776"/>
        <end position="887"/>
    </location>
</feature>
<feature type="compositionally biased region" description="Basic and acidic residues" evidence="1">
    <location>
        <begin position="930"/>
        <end position="975"/>
    </location>
</feature>
<feature type="compositionally biased region" description="Basic and acidic residues" evidence="1">
    <location>
        <begin position="744"/>
        <end position="753"/>
    </location>
</feature>
<protein>
    <submittedName>
        <fullName evidence="3">LisH domain-containing protein</fullName>
    </submittedName>
</protein>
<feature type="compositionally biased region" description="Polar residues" evidence="1">
    <location>
        <begin position="1410"/>
        <end position="1425"/>
    </location>
</feature>
<feature type="region of interest" description="Disordered" evidence="1">
    <location>
        <begin position="1391"/>
        <end position="1465"/>
    </location>
</feature>
<accession>A0A9J2P6K1</accession>
<feature type="compositionally biased region" description="Low complexity" evidence="1">
    <location>
        <begin position="1018"/>
        <end position="1034"/>
    </location>
</feature>
<reference evidence="3" key="1">
    <citation type="submission" date="2023-03" db="UniProtKB">
        <authorList>
            <consortium name="WormBaseParasite"/>
        </authorList>
    </citation>
    <scope>IDENTIFICATION</scope>
</reference>
<feature type="compositionally biased region" description="Basic and acidic residues" evidence="1">
    <location>
        <begin position="1391"/>
        <end position="1405"/>
    </location>
</feature>
<evidence type="ECO:0000313" key="2">
    <source>
        <dbReference type="Proteomes" id="UP000036681"/>
    </source>
</evidence>
<feature type="compositionally biased region" description="Basic and acidic residues" evidence="1">
    <location>
        <begin position="638"/>
        <end position="652"/>
    </location>
</feature>
<feature type="region of interest" description="Disordered" evidence="1">
    <location>
        <begin position="1018"/>
        <end position="1319"/>
    </location>
</feature>
<feature type="region of interest" description="Disordered" evidence="1">
    <location>
        <begin position="1342"/>
        <end position="1379"/>
    </location>
</feature>
<feature type="compositionally biased region" description="Polar residues" evidence="1">
    <location>
        <begin position="578"/>
        <end position="592"/>
    </location>
</feature>
<feature type="region of interest" description="Disordered" evidence="1">
    <location>
        <begin position="1497"/>
        <end position="1546"/>
    </location>
</feature>
<feature type="region of interest" description="Disordered" evidence="1">
    <location>
        <begin position="571"/>
        <end position="604"/>
    </location>
</feature>
<feature type="compositionally biased region" description="Basic and acidic residues" evidence="1">
    <location>
        <begin position="1297"/>
        <end position="1312"/>
    </location>
</feature>
<feature type="compositionally biased region" description="Basic and acidic residues" evidence="1">
    <location>
        <begin position="1044"/>
        <end position="1075"/>
    </location>
</feature>
<name>A0A9J2P6K1_ASCLU</name>
<feature type="compositionally biased region" description="Basic and acidic residues" evidence="1">
    <location>
        <begin position="1088"/>
        <end position="1240"/>
    </location>
</feature>
<evidence type="ECO:0000313" key="3">
    <source>
        <dbReference type="WBParaSite" id="ALUE_0000517401-mRNA-1"/>
    </source>
</evidence>
<feature type="compositionally biased region" description="Basic and acidic residues" evidence="1">
    <location>
        <begin position="895"/>
        <end position="921"/>
    </location>
</feature>
<feature type="compositionally biased region" description="Basic and acidic residues" evidence="1">
    <location>
        <begin position="672"/>
        <end position="732"/>
    </location>
</feature>
<feature type="region of interest" description="Disordered" evidence="1">
    <location>
        <begin position="638"/>
        <end position="986"/>
    </location>
</feature>
<feature type="compositionally biased region" description="Gly residues" evidence="1">
    <location>
        <begin position="659"/>
        <end position="670"/>
    </location>
</feature>
<proteinExistence type="predicted"/>
<feature type="compositionally biased region" description="Low complexity" evidence="1">
    <location>
        <begin position="203"/>
        <end position="218"/>
    </location>
</feature>
<evidence type="ECO:0000256" key="1">
    <source>
        <dbReference type="SAM" id="MobiDB-lite"/>
    </source>
</evidence>
<dbReference type="WBParaSite" id="ALUE_0000517401-mRNA-1">
    <property type="protein sequence ID" value="ALUE_0000517401-mRNA-1"/>
    <property type="gene ID" value="ALUE_0000517401"/>
</dbReference>
<dbReference type="Proteomes" id="UP000036681">
    <property type="component" value="Unplaced"/>
</dbReference>
<keyword evidence="2" id="KW-1185">Reference proteome</keyword>
<feature type="compositionally biased region" description="Low complexity" evidence="1">
    <location>
        <begin position="1530"/>
        <end position="1544"/>
    </location>
</feature>
<organism evidence="2 3">
    <name type="scientific">Ascaris lumbricoides</name>
    <name type="common">Giant roundworm</name>
    <dbReference type="NCBI Taxonomy" id="6252"/>
    <lineage>
        <taxon>Eukaryota</taxon>
        <taxon>Metazoa</taxon>
        <taxon>Ecdysozoa</taxon>
        <taxon>Nematoda</taxon>
        <taxon>Chromadorea</taxon>
        <taxon>Rhabditida</taxon>
        <taxon>Spirurina</taxon>
        <taxon>Ascaridomorpha</taxon>
        <taxon>Ascaridoidea</taxon>
        <taxon>Ascarididae</taxon>
        <taxon>Ascaris</taxon>
    </lineage>
</organism>